<comment type="caution">
    <text evidence="9">The sequence shown here is derived from an EMBL/GenBank/DDBJ whole genome shotgun (WGS) entry which is preliminary data.</text>
</comment>
<dbReference type="Proteomes" id="UP000638043">
    <property type="component" value="Unassembled WGS sequence"/>
</dbReference>
<dbReference type="InterPro" id="IPR039104">
    <property type="entry name" value="6PGL"/>
</dbReference>
<name>A0ABQ2MZ20_9MICO</name>
<evidence type="ECO:0000256" key="2">
    <source>
        <dbReference type="ARBA" id="ARBA00002681"/>
    </source>
</evidence>
<dbReference type="SUPFAM" id="SSF100950">
    <property type="entry name" value="NagB/RpiA/CoA transferase-like"/>
    <property type="match status" value="1"/>
</dbReference>
<dbReference type="InterPro" id="IPR005900">
    <property type="entry name" value="6-phosphogluconolactonase_DevB"/>
</dbReference>
<evidence type="ECO:0000256" key="1">
    <source>
        <dbReference type="ARBA" id="ARBA00000832"/>
    </source>
</evidence>
<dbReference type="InterPro" id="IPR006148">
    <property type="entry name" value="Glc/Gal-6P_isomerase"/>
</dbReference>
<evidence type="ECO:0000256" key="5">
    <source>
        <dbReference type="ARBA" id="ARBA00013198"/>
    </source>
</evidence>
<reference evidence="10" key="1">
    <citation type="journal article" date="2019" name="Int. J. Syst. Evol. Microbiol.">
        <title>The Global Catalogue of Microorganisms (GCM) 10K type strain sequencing project: providing services to taxonomists for standard genome sequencing and annotation.</title>
        <authorList>
            <consortium name="The Broad Institute Genomics Platform"/>
            <consortium name="The Broad Institute Genome Sequencing Center for Infectious Disease"/>
            <person name="Wu L."/>
            <person name="Ma J."/>
        </authorList>
    </citation>
    <scope>NUCLEOTIDE SEQUENCE [LARGE SCALE GENOMIC DNA]</scope>
    <source>
        <strain evidence="10">CGMCC 4.7181</strain>
    </source>
</reference>
<proteinExistence type="inferred from homology"/>
<protein>
    <recommendedName>
        <fullName evidence="6 7">6-phosphogluconolactonase</fullName>
        <shortName evidence="7">6PGL</shortName>
        <ecNumber evidence="5 7">3.1.1.31</ecNumber>
    </recommendedName>
</protein>
<comment type="similarity">
    <text evidence="4 7">Belongs to the glucosamine/galactosamine-6-phosphate isomerase family. 6-phosphogluconolactonase subfamily.</text>
</comment>
<dbReference type="PANTHER" id="PTHR11054">
    <property type="entry name" value="6-PHOSPHOGLUCONOLACTONASE"/>
    <property type="match status" value="1"/>
</dbReference>
<dbReference type="InterPro" id="IPR037171">
    <property type="entry name" value="NagB/RpiA_transferase-like"/>
</dbReference>
<evidence type="ECO:0000259" key="8">
    <source>
        <dbReference type="Pfam" id="PF01182"/>
    </source>
</evidence>
<organism evidence="9 10">
    <name type="scientific">Microbacterium nanhaiense</name>
    <dbReference type="NCBI Taxonomy" id="1301026"/>
    <lineage>
        <taxon>Bacteria</taxon>
        <taxon>Bacillati</taxon>
        <taxon>Actinomycetota</taxon>
        <taxon>Actinomycetes</taxon>
        <taxon>Micrococcales</taxon>
        <taxon>Microbacteriaceae</taxon>
        <taxon>Microbacterium</taxon>
    </lineage>
</organism>
<comment type="catalytic activity">
    <reaction evidence="1 7">
        <text>6-phospho-D-glucono-1,5-lactone + H2O = 6-phospho-D-gluconate + H(+)</text>
        <dbReference type="Rhea" id="RHEA:12556"/>
        <dbReference type="ChEBI" id="CHEBI:15377"/>
        <dbReference type="ChEBI" id="CHEBI:15378"/>
        <dbReference type="ChEBI" id="CHEBI:57955"/>
        <dbReference type="ChEBI" id="CHEBI:58759"/>
        <dbReference type="EC" id="3.1.1.31"/>
    </reaction>
</comment>
<evidence type="ECO:0000313" key="10">
    <source>
        <dbReference type="Proteomes" id="UP000638043"/>
    </source>
</evidence>
<sequence length="241" mass="25215">MSVAREEVTAASKNALAAVAASRLLDVLAPATAERDAHVSLTGGSMGSAVLDVLAAHDRRAEVDWSRVHFWYSDERFVERDSDERNITPARAALAALTGARVHEPWGTEDGTLDDAAAAYAAELADAAPAGLPAPAFDVLFLGVGPDAHVASLFPGRDEILESAATVLPVRNSPKPPPERVTFTLPIINGAERVWMVVAGADKAEAVVKIRENAAPQLAPAAQVRGTLETVLFLDEAAAGA</sequence>
<evidence type="ECO:0000256" key="3">
    <source>
        <dbReference type="ARBA" id="ARBA00004961"/>
    </source>
</evidence>
<accession>A0ABQ2MZ20</accession>
<keyword evidence="10" id="KW-1185">Reference proteome</keyword>
<evidence type="ECO:0000256" key="6">
    <source>
        <dbReference type="ARBA" id="ARBA00020337"/>
    </source>
</evidence>
<gene>
    <name evidence="7 9" type="primary">pgl</name>
    <name evidence="9" type="ORF">GCM10010910_08050</name>
</gene>
<evidence type="ECO:0000256" key="4">
    <source>
        <dbReference type="ARBA" id="ARBA00010662"/>
    </source>
</evidence>
<feature type="domain" description="Glucosamine/galactosamine-6-phosphate isomerase" evidence="8">
    <location>
        <begin position="12"/>
        <end position="227"/>
    </location>
</feature>
<keyword evidence="7" id="KW-0378">Hydrolase</keyword>
<evidence type="ECO:0000313" key="9">
    <source>
        <dbReference type="EMBL" id="GGO61083.1"/>
    </source>
</evidence>
<dbReference type="Gene3D" id="3.40.50.1360">
    <property type="match status" value="1"/>
</dbReference>
<comment type="pathway">
    <text evidence="3 7">Carbohydrate degradation; pentose phosphate pathway; D-ribulose 5-phosphate from D-glucose 6-phosphate (oxidative stage): step 2/3.</text>
</comment>
<dbReference type="CDD" id="cd01400">
    <property type="entry name" value="6PGL"/>
    <property type="match status" value="1"/>
</dbReference>
<dbReference type="PANTHER" id="PTHR11054:SF0">
    <property type="entry name" value="6-PHOSPHOGLUCONOLACTONASE"/>
    <property type="match status" value="1"/>
</dbReference>
<dbReference type="RefSeq" id="WP_188700111.1">
    <property type="nucleotide sequence ID" value="NZ_BMMQ01000002.1"/>
</dbReference>
<evidence type="ECO:0000256" key="7">
    <source>
        <dbReference type="RuleBase" id="RU365095"/>
    </source>
</evidence>
<dbReference type="Pfam" id="PF01182">
    <property type="entry name" value="Glucosamine_iso"/>
    <property type="match status" value="1"/>
</dbReference>
<comment type="function">
    <text evidence="2 7">Hydrolysis of 6-phosphogluconolactone to 6-phosphogluconate.</text>
</comment>
<dbReference type="EMBL" id="BMMQ01000002">
    <property type="protein sequence ID" value="GGO61083.1"/>
    <property type="molecule type" value="Genomic_DNA"/>
</dbReference>
<dbReference type="NCBIfam" id="TIGR01198">
    <property type="entry name" value="pgl"/>
    <property type="match status" value="1"/>
</dbReference>
<dbReference type="EC" id="3.1.1.31" evidence="5 7"/>